<gene>
    <name evidence="1" type="ORF">L6773_03130</name>
</gene>
<accession>A0ABS9K9M2</accession>
<dbReference type="RefSeq" id="WP_237852390.1">
    <property type="nucleotide sequence ID" value="NZ_JAKLWS010000002.1"/>
</dbReference>
<name>A0ABS9K9M2_9BACT</name>
<dbReference type="Proteomes" id="UP001165366">
    <property type="component" value="Unassembled WGS sequence"/>
</dbReference>
<dbReference type="EMBL" id="JAKLWS010000002">
    <property type="protein sequence ID" value="MCG2587546.1"/>
    <property type="molecule type" value="Genomic_DNA"/>
</dbReference>
<keyword evidence="2" id="KW-1185">Reference proteome</keyword>
<protein>
    <recommendedName>
        <fullName evidence="3">Type II toxin-antitoxin system RelE/ParE family toxin</fullName>
    </recommendedName>
</protein>
<dbReference type="InterPro" id="IPR035093">
    <property type="entry name" value="RelE/ParE_toxin_dom_sf"/>
</dbReference>
<reference evidence="1" key="2">
    <citation type="submission" date="2024-05" db="EMBL/GenBank/DDBJ databases">
        <title>Rhodohalobacter halophilus gen. nov., sp. nov., a moderately halophilic member of the family Balneolaceae.</title>
        <authorList>
            <person name="Xia J."/>
        </authorList>
    </citation>
    <scope>NUCLEOTIDE SEQUENCE</scope>
    <source>
        <strain evidence="1">WB101</strain>
    </source>
</reference>
<comment type="caution">
    <text evidence="1">The sequence shown here is derived from an EMBL/GenBank/DDBJ whole genome shotgun (WGS) entry which is preliminary data.</text>
</comment>
<reference evidence="1" key="1">
    <citation type="submission" date="2022-01" db="EMBL/GenBank/DDBJ databases">
        <authorList>
            <person name="Wang Y."/>
        </authorList>
    </citation>
    <scope>NUCLEOTIDE SEQUENCE</scope>
    <source>
        <strain evidence="1">WB101</strain>
    </source>
</reference>
<dbReference type="Gene3D" id="3.30.2310.20">
    <property type="entry name" value="RelE-like"/>
    <property type="match status" value="1"/>
</dbReference>
<evidence type="ECO:0000313" key="2">
    <source>
        <dbReference type="Proteomes" id="UP001165366"/>
    </source>
</evidence>
<organism evidence="1 2">
    <name type="scientific">Rhodohalobacter sulfatireducens</name>
    <dbReference type="NCBI Taxonomy" id="2911366"/>
    <lineage>
        <taxon>Bacteria</taxon>
        <taxon>Pseudomonadati</taxon>
        <taxon>Balneolota</taxon>
        <taxon>Balneolia</taxon>
        <taxon>Balneolales</taxon>
        <taxon>Balneolaceae</taxon>
        <taxon>Rhodohalobacter</taxon>
    </lineage>
</organism>
<evidence type="ECO:0000313" key="1">
    <source>
        <dbReference type="EMBL" id="MCG2587546.1"/>
    </source>
</evidence>
<evidence type="ECO:0008006" key="3">
    <source>
        <dbReference type="Google" id="ProtNLM"/>
    </source>
</evidence>
<proteinExistence type="predicted"/>
<sequence>MKLQILDAAKNDLIEGFHFYEEQQQGLGDYFLVNLYADIESLKVFGGIHQKVYKDLQRALSKKFPYAIYYSIDEDIVKVRAIIDYRRSSYWIEKHLKNA</sequence>